<dbReference type="Gene3D" id="3.30.70.1200">
    <property type="entry name" value="Crispr-associated protein, domain 1"/>
    <property type="match status" value="1"/>
</dbReference>
<proteinExistence type="predicted"/>
<dbReference type="SUPFAM" id="SSF117987">
    <property type="entry name" value="CRISPR-associated protein"/>
    <property type="match status" value="2"/>
</dbReference>
<dbReference type="Pfam" id="PF08798">
    <property type="entry name" value="CRISPR_assoc"/>
    <property type="match status" value="1"/>
</dbReference>
<dbReference type="Proteomes" id="UP000594961">
    <property type="component" value="Chromosome"/>
</dbReference>
<evidence type="ECO:0000313" key="1">
    <source>
        <dbReference type="EMBL" id="QOR47684.1"/>
    </source>
</evidence>
<dbReference type="CDD" id="cd09727">
    <property type="entry name" value="Cas6_I-E"/>
    <property type="match status" value="1"/>
</dbReference>
<dbReference type="EMBL" id="CP063212">
    <property type="protein sequence ID" value="QOR47684.1"/>
    <property type="molecule type" value="Genomic_DNA"/>
</dbReference>
<evidence type="ECO:0000313" key="2">
    <source>
        <dbReference type="Proteomes" id="UP000594961"/>
    </source>
</evidence>
<dbReference type="SMART" id="SM01101">
    <property type="entry name" value="CRISPR_assoc"/>
    <property type="match status" value="1"/>
</dbReference>
<dbReference type="AlphaFoldDB" id="A0A7M1R1X1"/>
<sequence length="219" mass="23641">MSETVFLSKYPVHLALKRPHLYKGSNGWQLNDPVFRHRAVMGLFGEFSEKNPRAEHDILFRLDLVPGQAPFFLVQSKTRPVGEGDLAGLVVKEVAVPEIPVGESVRFRVAVNAVRRKGTGGISPVSMDAGEQGENSISRWLSQKLASGLTEVSIVNHTRELLGADRRGKAPTSSHVVQVDTIDGVAKVASSEGLQKLILHGVGRAKSYGCGLLSVRALG</sequence>
<dbReference type="InterPro" id="IPR010179">
    <property type="entry name" value="CRISPR-assoc_prot_Cse3"/>
</dbReference>
<accession>A0A7M1R1X1</accession>
<protein>
    <submittedName>
        <fullName evidence="1">Type I-E CRISPR-associated protein Cas6/Cse3/CasE</fullName>
    </submittedName>
</protein>
<reference evidence="1 2" key="1">
    <citation type="submission" date="2020-10" db="EMBL/GenBank/DDBJ databases">
        <title>Trueperella pecoris sp. nov. isolated from bovine and porcine specimens.</title>
        <authorList>
            <person name="Schoenecker L."/>
            <person name="Schnydrig P."/>
            <person name="Brodard I."/>
            <person name="Thomann A."/>
            <person name="Hemphill A."/>
            <person name="Rodriguez-Campos S."/>
            <person name="Perreten V."/>
            <person name="Jores J."/>
            <person name="Kittl S."/>
        </authorList>
    </citation>
    <scope>NUCLEOTIDE SEQUENCE [LARGE SCALE GENOMIC DNA]</scope>
    <source>
        <strain evidence="1 2">19OD0592</strain>
    </source>
</reference>
<gene>
    <name evidence="1" type="ORF">INS90_10695</name>
</gene>
<organism evidence="1 2">
    <name type="scientific">Trueperella pecoris</name>
    <dbReference type="NCBI Taxonomy" id="2733571"/>
    <lineage>
        <taxon>Bacteria</taxon>
        <taxon>Bacillati</taxon>
        <taxon>Actinomycetota</taxon>
        <taxon>Actinomycetes</taxon>
        <taxon>Actinomycetales</taxon>
        <taxon>Actinomycetaceae</taxon>
        <taxon>Trueperella</taxon>
    </lineage>
</organism>
<dbReference type="Gene3D" id="3.30.70.1210">
    <property type="entry name" value="Crispr-associated protein, domain 2"/>
    <property type="match status" value="1"/>
</dbReference>
<name>A0A7M1R1X1_9ACTO</name>
<dbReference type="RefSeq" id="WP_197553085.1">
    <property type="nucleotide sequence ID" value="NZ_CP063212.1"/>
</dbReference>